<protein>
    <submittedName>
        <fullName evidence="2">Uncharacterized protein</fullName>
    </submittedName>
</protein>
<dbReference type="EMBL" id="SFCI01002227">
    <property type="protein sequence ID" value="TFY74205.1"/>
    <property type="molecule type" value="Genomic_DNA"/>
</dbReference>
<keyword evidence="3" id="KW-1185">Reference proteome</keyword>
<organism evidence="2 3">
    <name type="scientific">Hericium alpestre</name>
    <dbReference type="NCBI Taxonomy" id="135208"/>
    <lineage>
        <taxon>Eukaryota</taxon>
        <taxon>Fungi</taxon>
        <taxon>Dikarya</taxon>
        <taxon>Basidiomycota</taxon>
        <taxon>Agaricomycotina</taxon>
        <taxon>Agaricomycetes</taxon>
        <taxon>Russulales</taxon>
        <taxon>Hericiaceae</taxon>
        <taxon>Hericium</taxon>
    </lineage>
</organism>
<sequence length="141" mass="15456">MADIIQTYKVYALDMELTTYVLDRDAVAADMFAFSVTSKPDSDAEEEAAAVAETGSTDGEAIQEQDKSSREGAELEEGELEEDELEEGELEEGEIVDDQLPFLLRYDTNASSEVATLPPLSEAGDDLSEHKDLLAELEEDE</sequence>
<reference evidence="2 3" key="1">
    <citation type="submission" date="2019-02" db="EMBL/GenBank/DDBJ databases">
        <title>Genome sequencing of the rare red list fungi Hericium alpestre (H. flagellum).</title>
        <authorList>
            <person name="Buettner E."/>
            <person name="Kellner H."/>
        </authorList>
    </citation>
    <scope>NUCLEOTIDE SEQUENCE [LARGE SCALE GENOMIC DNA]</scope>
    <source>
        <strain evidence="2 3">DSM 108284</strain>
    </source>
</reference>
<comment type="caution">
    <text evidence="2">The sequence shown here is derived from an EMBL/GenBank/DDBJ whole genome shotgun (WGS) entry which is preliminary data.</text>
</comment>
<feature type="region of interest" description="Disordered" evidence="1">
    <location>
        <begin position="115"/>
        <end position="141"/>
    </location>
</feature>
<accession>A0A4Y9ZHI6</accession>
<feature type="non-terminal residue" evidence="2">
    <location>
        <position position="141"/>
    </location>
</feature>
<evidence type="ECO:0000313" key="3">
    <source>
        <dbReference type="Proteomes" id="UP000298061"/>
    </source>
</evidence>
<feature type="compositionally biased region" description="Basic and acidic residues" evidence="1">
    <location>
        <begin position="64"/>
        <end position="73"/>
    </location>
</feature>
<feature type="region of interest" description="Disordered" evidence="1">
    <location>
        <begin position="37"/>
        <end position="96"/>
    </location>
</feature>
<feature type="compositionally biased region" description="Acidic residues" evidence="1">
    <location>
        <begin position="74"/>
        <end position="96"/>
    </location>
</feature>
<evidence type="ECO:0000313" key="2">
    <source>
        <dbReference type="EMBL" id="TFY74205.1"/>
    </source>
</evidence>
<gene>
    <name evidence="2" type="ORF">EWM64_g9807</name>
</gene>
<name>A0A4Y9ZHI6_9AGAM</name>
<dbReference type="AlphaFoldDB" id="A0A4Y9ZHI6"/>
<proteinExistence type="predicted"/>
<evidence type="ECO:0000256" key="1">
    <source>
        <dbReference type="SAM" id="MobiDB-lite"/>
    </source>
</evidence>
<dbReference type="Proteomes" id="UP000298061">
    <property type="component" value="Unassembled WGS sequence"/>
</dbReference>